<dbReference type="GO" id="GO:0005524">
    <property type="term" value="F:ATP binding"/>
    <property type="evidence" value="ECO:0007669"/>
    <property type="project" value="InterPro"/>
</dbReference>
<dbReference type="STRING" id="698757.Pogu_0014"/>
<keyword evidence="2" id="KW-0175">Coiled coil</keyword>
<dbReference type="Gene3D" id="3.40.50.10810">
    <property type="entry name" value="Tandem AAA-ATPase domain"/>
    <property type="match status" value="1"/>
</dbReference>
<dbReference type="KEGG" id="pog:Pogu_0014"/>
<dbReference type="HOGENOM" id="CLU_349396_0_0_2"/>
<dbReference type="PANTHER" id="PTHR45766">
    <property type="entry name" value="DNA ANNEALING HELICASE AND ENDONUCLEASE ZRANB3 FAMILY MEMBER"/>
    <property type="match status" value="1"/>
</dbReference>
<dbReference type="EMBL" id="CP003316">
    <property type="protein sequence ID" value="AFA38041.1"/>
    <property type="molecule type" value="Genomic_DNA"/>
</dbReference>
<feature type="domain" description="Helicase C-terminal" evidence="4">
    <location>
        <begin position="299"/>
        <end position="470"/>
    </location>
</feature>
<dbReference type="Proteomes" id="UP000009062">
    <property type="component" value="Chromosome"/>
</dbReference>
<accession>H6Q611</accession>
<name>H6Q611_PYROT</name>
<sequence>MVSLVEFLRSAGKELYKHQLDFVSDALLMAKPRVLLADDVGLGKTIQALLLVKALMEAGRVNHVLIVVPRAVFGQWAEELEKFGISYYAVESPSFPYGHRLYLITLDRAKMREYLDALLKLKWDLVVVDEAHKLRLDTQRARVAQLCKEAEGCLMLTATPHTGDEEDFKFLTSLVGGVVVRREKKDVEMYEGRKLFPRIRYWVVQVRASREEALALYTVLSILERENIEPIVRVVVEKRAMSSPASFFKTLAKVVGGDCTREMLEEGELDACVGNIAGLKDLQDAAKRFASASDKKLAALKRLLEQLKGRKVLVFTEYATTAEYLFENLAGGCAVVDSGEGFAKASCGSVGVMYATSKARGQIDVGVETASLARAFETAVFISTDIMSEGVNLQDFDVVVNYEVVWSPTKHVQRIGRIWRFGQKSDPILVIDMVLKAASERDEYSYYVELLEKLYEISLRALPPQSYGEFEIYEIEEAELRKVLEIGSAGYVEQAEVLQAVAGRRVEELREKIRRILEEREKLKWKPKSLVENGLRIKLGYPPAGVPEAGGGYYVVEVRHMSGGVALFGERLLIRLHTPLSRSRQIQEALFRESEVDWDGVQVEAGEVKSDERDELLKRVHLEVFTPLRRYVDELKKFIPLRLVESQVISVARARVIRGEATPLTSFEGLVWSEVRRSVNIHRTELAAVKCVEKWLLQNGFKIREQYRSVPRPFDMVVERGGVLYTVEIKGKWAGKMDDPISFTANEVDWASRFPDRHIICVAYVEGDDCISLDCLPFAEFQKKWIFETVRGLEYKYNARRVTG</sequence>
<evidence type="ECO:0000313" key="6">
    <source>
        <dbReference type="Proteomes" id="UP000009062"/>
    </source>
</evidence>
<dbReference type="PANTHER" id="PTHR45766:SF6">
    <property type="entry name" value="SWI_SNF-RELATED MATRIX-ASSOCIATED ACTIN-DEPENDENT REGULATOR OF CHROMATIN SUBFAMILY A-LIKE PROTEIN 1"/>
    <property type="match status" value="1"/>
</dbReference>
<organism evidence="5 6">
    <name type="scientific">Pyrobaculum oguniense (strain DSM 13380 / JCM 10595 / TE7)</name>
    <dbReference type="NCBI Taxonomy" id="698757"/>
    <lineage>
        <taxon>Archaea</taxon>
        <taxon>Thermoproteota</taxon>
        <taxon>Thermoprotei</taxon>
        <taxon>Thermoproteales</taxon>
        <taxon>Thermoproteaceae</taxon>
        <taxon>Pyrobaculum</taxon>
    </lineage>
</organism>
<dbReference type="GO" id="GO:0140097">
    <property type="term" value="F:catalytic activity, acting on DNA"/>
    <property type="evidence" value="ECO:0007669"/>
    <property type="project" value="UniProtKB-ARBA"/>
</dbReference>
<dbReference type="CDD" id="cd18793">
    <property type="entry name" value="SF2_C_SNF"/>
    <property type="match status" value="1"/>
</dbReference>
<evidence type="ECO:0000256" key="1">
    <source>
        <dbReference type="ARBA" id="ARBA00022801"/>
    </source>
</evidence>
<dbReference type="eggNOG" id="arCOG00871">
    <property type="taxonomic scope" value="Archaea"/>
</dbReference>
<protein>
    <submittedName>
        <fullName evidence="5">DNA or RNA helicases of superfamily II</fullName>
    </submittedName>
</protein>
<dbReference type="GO" id="GO:0016787">
    <property type="term" value="F:hydrolase activity"/>
    <property type="evidence" value="ECO:0007669"/>
    <property type="project" value="UniProtKB-KW"/>
</dbReference>
<keyword evidence="5" id="KW-0547">Nucleotide-binding</keyword>
<dbReference type="GO" id="GO:0004386">
    <property type="term" value="F:helicase activity"/>
    <property type="evidence" value="ECO:0007669"/>
    <property type="project" value="UniProtKB-KW"/>
</dbReference>
<dbReference type="Pfam" id="PF00176">
    <property type="entry name" value="SNF2-rel_dom"/>
    <property type="match status" value="1"/>
</dbReference>
<feature type="domain" description="Helicase ATP-binding" evidence="3">
    <location>
        <begin position="25"/>
        <end position="178"/>
    </location>
</feature>
<feature type="coiled-coil region" evidence="2">
    <location>
        <begin position="499"/>
        <end position="526"/>
    </location>
</feature>
<dbReference type="InterPro" id="IPR027417">
    <property type="entry name" value="P-loop_NTPase"/>
</dbReference>
<gene>
    <name evidence="5" type="ordered locus">Pogu_0014</name>
</gene>
<proteinExistence type="predicted"/>
<dbReference type="SMART" id="SM00490">
    <property type="entry name" value="HELICc"/>
    <property type="match status" value="1"/>
</dbReference>
<reference evidence="5 6" key="1">
    <citation type="journal article" date="2012" name="Stand. Genomic Sci.">
        <title>Complete genome sequence of Pyrobaculum oguniense.</title>
        <authorList>
            <person name="Bernick D.L."/>
            <person name="Karplus K."/>
            <person name="Lui L.M."/>
            <person name="Coker J.K."/>
            <person name="Murphy J.N."/>
            <person name="Chan P.P."/>
            <person name="Cozen A.E."/>
            <person name="Lowe T.M."/>
        </authorList>
    </citation>
    <scope>NUCLEOTIDE SEQUENCE [LARGE SCALE GENOMIC DNA]</scope>
    <source>
        <strain evidence="5 6">TE7</strain>
    </source>
</reference>
<dbReference type="AlphaFoldDB" id="H6Q611"/>
<dbReference type="InterPro" id="IPR014001">
    <property type="entry name" value="Helicase_ATP-bd"/>
</dbReference>
<dbReference type="Gene3D" id="3.40.50.300">
    <property type="entry name" value="P-loop containing nucleotide triphosphate hydrolases"/>
    <property type="match status" value="1"/>
</dbReference>
<evidence type="ECO:0000313" key="5">
    <source>
        <dbReference type="EMBL" id="AFA38041.1"/>
    </source>
</evidence>
<keyword evidence="1" id="KW-0378">Hydrolase</keyword>
<evidence type="ECO:0000259" key="3">
    <source>
        <dbReference type="PROSITE" id="PS51192"/>
    </source>
</evidence>
<evidence type="ECO:0000256" key="2">
    <source>
        <dbReference type="SAM" id="Coils"/>
    </source>
</evidence>
<evidence type="ECO:0000259" key="4">
    <source>
        <dbReference type="PROSITE" id="PS51194"/>
    </source>
</evidence>
<dbReference type="Pfam" id="PF00271">
    <property type="entry name" value="Helicase_C"/>
    <property type="match status" value="1"/>
</dbReference>
<dbReference type="SUPFAM" id="SSF52540">
    <property type="entry name" value="P-loop containing nucleoside triphosphate hydrolases"/>
    <property type="match status" value="1"/>
</dbReference>
<dbReference type="InterPro" id="IPR038718">
    <property type="entry name" value="SNF2-like_sf"/>
</dbReference>
<keyword evidence="5" id="KW-0347">Helicase</keyword>
<dbReference type="InterPro" id="IPR001650">
    <property type="entry name" value="Helicase_C-like"/>
</dbReference>
<dbReference type="InterPro" id="IPR049730">
    <property type="entry name" value="SNF2/RAD54-like_C"/>
</dbReference>
<dbReference type="PROSITE" id="PS51194">
    <property type="entry name" value="HELICASE_CTER"/>
    <property type="match status" value="1"/>
</dbReference>
<keyword evidence="5" id="KW-0067">ATP-binding</keyword>
<dbReference type="SMART" id="SM00487">
    <property type="entry name" value="DEXDc"/>
    <property type="match status" value="1"/>
</dbReference>
<dbReference type="PROSITE" id="PS51192">
    <property type="entry name" value="HELICASE_ATP_BIND_1"/>
    <property type="match status" value="1"/>
</dbReference>
<keyword evidence="6" id="KW-1185">Reference proteome</keyword>
<dbReference type="InterPro" id="IPR000330">
    <property type="entry name" value="SNF2_N"/>
</dbReference>